<reference evidence="2 3" key="1">
    <citation type="submission" date="2018-12" db="EMBL/GenBank/DDBJ databases">
        <authorList>
            <person name="Yang Y."/>
        </authorList>
    </citation>
    <scope>NUCLEOTIDE SEQUENCE [LARGE SCALE GENOMIC DNA]</scope>
    <source>
        <strain evidence="2 3">GSF71</strain>
    </source>
</reference>
<dbReference type="InterPro" id="IPR018720">
    <property type="entry name" value="DUF2249"/>
</dbReference>
<dbReference type="Proteomes" id="UP000280346">
    <property type="component" value="Unassembled WGS sequence"/>
</dbReference>
<evidence type="ECO:0000313" key="2">
    <source>
        <dbReference type="EMBL" id="RUQ69377.1"/>
    </source>
</evidence>
<dbReference type="OrthoDB" id="8451629at2"/>
<dbReference type="EMBL" id="RZIJ01000012">
    <property type="protein sequence ID" value="RUQ69377.1"/>
    <property type="molecule type" value="Genomic_DNA"/>
</dbReference>
<sequence>MTTPAQPDTLEPVIDVQTIPPHERQPLILQTARALEPGSGFLLVNDHDPRPLYHQIQTLFGNTVTWSYLERGPDRWWVRIAKPETNAASTVRVRIAREGAVSLADPDEALGGAADGALVCAITDCPPGTTTAEVLNLMHGVIPPAGQQSLAFERLVARRSGSCCGGMCG</sequence>
<keyword evidence="3" id="KW-1185">Reference proteome</keyword>
<gene>
    <name evidence="2" type="ORF">EJ913_16575</name>
</gene>
<dbReference type="RefSeq" id="WP_126999812.1">
    <property type="nucleotide sequence ID" value="NZ_JBNPXW010000027.1"/>
</dbReference>
<accession>A0A3S0V0P1</accession>
<dbReference type="AlphaFoldDB" id="A0A3S0V0P1"/>
<protein>
    <submittedName>
        <fullName evidence="2">DUF2249 domain-containing protein</fullName>
    </submittedName>
</protein>
<comment type="caution">
    <text evidence="2">The sequence shown here is derived from an EMBL/GenBank/DDBJ whole genome shotgun (WGS) entry which is preliminary data.</text>
</comment>
<name>A0A3S0V0P1_9PROT</name>
<feature type="domain" description="DUF2249" evidence="1">
    <location>
        <begin position="13"/>
        <end position="82"/>
    </location>
</feature>
<organism evidence="2 3">
    <name type="scientific">Azospirillum doebereinerae</name>
    <dbReference type="NCBI Taxonomy" id="92933"/>
    <lineage>
        <taxon>Bacteria</taxon>
        <taxon>Pseudomonadati</taxon>
        <taxon>Pseudomonadota</taxon>
        <taxon>Alphaproteobacteria</taxon>
        <taxon>Rhodospirillales</taxon>
        <taxon>Azospirillaceae</taxon>
        <taxon>Azospirillum</taxon>
    </lineage>
</organism>
<evidence type="ECO:0000313" key="3">
    <source>
        <dbReference type="Proteomes" id="UP000280346"/>
    </source>
</evidence>
<evidence type="ECO:0000259" key="1">
    <source>
        <dbReference type="Pfam" id="PF10006"/>
    </source>
</evidence>
<proteinExistence type="predicted"/>
<dbReference type="Pfam" id="PF10006">
    <property type="entry name" value="DUF2249"/>
    <property type="match status" value="1"/>
</dbReference>